<protein>
    <submittedName>
        <fullName evidence="9">Vacuolar amino acid transporter 3</fullName>
    </submittedName>
</protein>
<feature type="compositionally biased region" description="Polar residues" evidence="6">
    <location>
        <begin position="197"/>
        <end position="218"/>
    </location>
</feature>
<gene>
    <name evidence="9" type="ORF">GcM3_129006</name>
</gene>
<feature type="transmembrane region" description="Helical" evidence="7">
    <location>
        <begin position="735"/>
        <end position="758"/>
    </location>
</feature>
<evidence type="ECO:0000256" key="6">
    <source>
        <dbReference type="SAM" id="MobiDB-lite"/>
    </source>
</evidence>
<feature type="compositionally biased region" description="Polar residues" evidence="6">
    <location>
        <begin position="245"/>
        <end position="259"/>
    </location>
</feature>
<evidence type="ECO:0000256" key="5">
    <source>
        <dbReference type="ARBA" id="ARBA00023136"/>
    </source>
</evidence>
<dbReference type="PANTHER" id="PTHR22950:SF666">
    <property type="entry name" value="VACUOLAR AMINO ACID TRANSPORTER 4"/>
    <property type="match status" value="1"/>
</dbReference>
<feature type="transmembrane region" description="Helical" evidence="7">
    <location>
        <begin position="407"/>
        <end position="427"/>
    </location>
</feature>
<feature type="transmembrane region" description="Helical" evidence="7">
    <location>
        <begin position="590"/>
        <end position="614"/>
    </location>
</feature>
<sequence length="759" mass="82550">MTSKDGDSSTSLPIQIPSPPVSTSSPVQSNYPLPRQASTARLASPVPSRNTFGTSQIRNASHNVPGLFALGDVASQANISPHSSLPGPGISALASTFSKIAGQEHSPIETSSLRAISPAQANAQLMGLGTQTNYGSFECARSIQGAPGLTGTGLFEDPEIVKRHLVQTSEIFQSNSSNNDGQNQTTSTSDTSVKGDLSQSNDNTTQPGEDDTFSSLQLQGGDITRPIYRWTEEAEARAQGLGRQGRSNSFHLSRPQPENGTLDIGSIKVPGGFRRNFIQRSALSPTSGADPERRNRNSNRILTNSFIEFLTIYGHFAGEELDEEDEVDKSGRFFSSQSYADQDDEDPDENDELIEGRALIGSSRKRKERISQGRNSLTGATLLLLKSFIGTGVLFLPKAYLNGGMMFSNIVLITVAVLSYYCFMLLIKTRLKVEGSYGDMGGILYGSWFRSTILTSIVAGQIGFVAAYIVFTSENLQAFILAVSGGTYFIETSWLILMQCAIFLPFSLLRDISKLGFTALIADALILLGLVGLYYFDFKTIIHQGGAADIINFNPNDWTLFIGTAVFTFEGIGLIIPIQESMKNTQKFPAVLAGVLIIITAIFLSVGAISYAAFGSKTQTVVLLNLPPDSKLVNVIQLLYSIAILLSTPLQIFPAIRIMENEIFTRSGRYNLYIKWQKNIFRFLVVMTCAGISWFGAANLDKFVAIVGSIACVPLVYIYPPMLHLKSVAQSRFHIFTDSLLCVCGFIVMIYTTALTLMS</sequence>
<dbReference type="EMBL" id="MCBQ01012904">
    <property type="protein sequence ID" value="RKF64876.1"/>
    <property type="molecule type" value="Genomic_DNA"/>
</dbReference>
<comment type="subcellular location">
    <subcellularLocation>
        <location evidence="1">Membrane</location>
        <topology evidence="1">Multi-pass membrane protein</topology>
    </subcellularLocation>
</comment>
<reference evidence="9 10" key="1">
    <citation type="journal article" date="2018" name="BMC Genomics">
        <title>Comparative genome analyses reveal sequence features reflecting distinct modes of host-adaptation between dicot and monocot powdery mildew.</title>
        <authorList>
            <person name="Wu Y."/>
            <person name="Ma X."/>
            <person name="Pan Z."/>
            <person name="Kale S.D."/>
            <person name="Song Y."/>
            <person name="King H."/>
            <person name="Zhang Q."/>
            <person name="Presley C."/>
            <person name="Deng X."/>
            <person name="Wei C.I."/>
            <person name="Xiao S."/>
        </authorList>
    </citation>
    <scope>NUCLEOTIDE SEQUENCE [LARGE SCALE GENOMIC DNA]</scope>
    <source>
        <strain evidence="9">UMSG3</strain>
    </source>
</reference>
<feature type="transmembrane region" description="Helical" evidence="7">
    <location>
        <begin position="448"/>
        <end position="471"/>
    </location>
</feature>
<proteinExistence type="inferred from homology"/>
<keyword evidence="3 7" id="KW-0812">Transmembrane</keyword>
<keyword evidence="5 7" id="KW-0472">Membrane</keyword>
<evidence type="ECO:0000256" key="1">
    <source>
        <dbReference type="ARBA" id="ARBA00004141"/>
    </source>
</evidence>
<name>A0A420I5D6_9PEZI</name>
<accession>A0A420I5D6</accession>
<evidence type="ECO:0000313" key="10">
    <source>
        <dbReference type="Proteomes" id="UP000283383"/>
    </source>
</evidence>
<feature type="transmembrane region" description="Helical" evidence="7">
    <location>
        <begin position="477"/>
        <end position="504"/>
    </location>
</feature>
<dbReference type="PANTHER" id="PTHR22950">
    <property type="entry name" value="AMINO ACID TRANSPORTER"/>
    <property type="match status" value="1"/>
</dbReference>
<keyword evidence="10" id="KW-1185">Reference proteome</keyword>
<feature type="compositionally biased region" description="Acidic residues" evidence="6">
    <location>
        <begin position="341"/>
        <end position="353"/>
    </location>
</feature>
<dbReference type="InterPro" id="IPR013057">
    <property type="entry name" value="AA_transpt_TM"/>
</dbReference>
<evidence type="ECO:0000256" key="4">
    <source>
        <dbReference type="ARBA" id="ARBA00022989"/>
    </source>
</evidence>
<feature type="transmembrane region" description="Helical" evidence="7">
    <location>
        <begin position="375"/>
        <end position="395"/>
    </location>
</feature>
<feature type="transmembrane region" description="Helical" evidence="7">
    <location>
        <begin position="558"/>
        <end position="578"/>
    </location>
</feature>
<evidence type="ECO:0000256" key="2">
    <source>
        <dbReference type="ARBA" id="ARBA00008066"/>
    </source>
</evidence>
<evidence type="ECO:0000313" key="9">
    <source>
        <dbReference type="EMBL" id="RKF64876.1"/>
    </source>
</evidence>
<feature type="region of interest" description="Disordered" evidence="6">
    <location>
        <begin position="236"/>
        <end position="267"/>
    </location>
</feature>
<feature type="transmembrane region" description="Helical" evidence="7">
    <location>
        <begin position="634"/>
        <end position="659"/>
    </location>
</feature>
<dbReference type="Proteomes" id="UP000283383">
    <property type="component" value="Unassembled WGS sequence"/>
</dbReference>
<evidence type="ECO:0000256" key="3">
    <source>
        <dbReference type="ARBA" id="ARBA00022692"/>
    </source>
</evidence>
<feature type="region of interest" description="Disordered" evidence="6">
    <location>
        <begin position="1"/>
        <end position="58"/>
    </location>
</feature>
<feature type="transmembrane region" description="Helical" evidence="7">
    <location>
        <begin position="516"/>
        <end position="536"/>
    </location>
</feature>
<feature type="compositionally biased region" description="Polar residues" evidence="6">
    <location>
        <begin position="36"/>
        <end position="58"/>
    </location>
</feature>
<comment type="similarity">
    <text evidence="2">Belongs to the amino acid/polyamine transporter 2 family.</text>
</comment>
<feature type="transmembrane region" description="Helical" evidence="7">
    <location>
        <begin position="703"/>
        <end position="723"/>
    </location>
</feature>
<evidence type="ECO:0000256" key="7">
    <source>
        <dbReference type="SAM" id="Phobius"/>
    </source>
</evidence>
<dbReference type="Pfam" id="PF01490">
    <property type="entry name" value="Aa_trans"/>
    <property type="match status" value="1"/>
</dbReference>
<dbReference type="STRING" id="62708.A0A420I5D6"/>
<evidence type="ECO:0000259" key="8">
    <source>
        <dbReference type="Pfam" id="PF01490"/>
    </source>
</evidence>
<feature type="compositionally biased region" description="Low complexity" evidence="6">
    <location>
        <begin position="173"/>
        <end position="189"/>
    </location>
</feature>
<dbReference type="GO" id="GO:0005302">
    <property type="term" value="F:L-tyrosine transmembrane transporter activity"/>
    <property type="evidence" value="ECO:0007669"/>
    <property type="project" value="TreeGrafter"/>
</dbReference>
<dbReference type="AlphaFoldDB" id="A0A420I5D6"/>
<dbReference type="GO" id="GO:0005774">
    <property type="term" value="C:vacuolar membrane"/>
    <property type="evidence" value="ECO:0007669"/>
    <property type="project" value="TreeGrafter"/>
</dbReference>
<feature type="region of interest" description="Disordered" evidence="6">
    <location>
        <begin position="172"/>
        <end position="218"/>
    </location>
</feature>
<comment type="caution">
    <text evidence="9">The sequence shown here is derived from an EMBL/GenBank/DDBJ whole genome shotgun (WGS) entry which is preliminary data.</text>
</comment>
<organism evidence="9 10">
    <name type="scientific">Golovinomyces cichoracearum</name>
    <dbReference type="NCBI Taxonomy" id="62708"/>
    <lineage>
        <taxon>Eukaryota</taxon>
        <taxon>Fungi</taxon>
        <taxon>Dikarya</taxon>
        <taxon>Ascomycota</taxon>
        <taxon>Pezizomycotina</taxon>
        <taxon>Leotiomycetes</taxon>
        <taxon>Erysiphales</taxon>
        <taxon>Erysiphaceae</taxon>
        <taxon>Golovinomyces</taxon>
    </lineage>
</organism>
<feature type="region of interest" description="Disordered" evidence="6">
    <location>
        <begin position="336"/>
        <end position="357"/>
    </location>
</feature>
<feature type="domain" description="Amino acid transporter transmembrane" evidence="8">
    <location>
        <begin position="375"/>
        <end position="756"/>
    </location>
</feature>
<keyword evidence="4 7" id="KW-1133">Transmembrane helix</keyword>
<dbReference type="FunFam" id="1.20.1740.10:FF:000067">
    <property type="entry name" value="Transmembrane domain transporter"/>
    <property type="match status" value="1"/>
</dbReference>
<feature type="transmembrane region" description="Helical" evidence="7">
    <location>
        <begin position="680"/>
        <end position="697"/>
    </location>
</feature>